<reference evidence="1 2" key="1">
    <citation type="submission" date="2023-08" db="EMBL/GenBank/DDBJ databases">
        <title>A Necator americanus chromosomal reference genome.</title>
        <authorList>
            <person name="Ilik V."/>
            <person name="Petrzelkova K.J."/>
            <person name="Pardy F."/>
            <person name="Fuh T."/>
            <person name="Niatou-Singa F.S."/>
            <person name="Gouil Q."/>
            <person name="Baker L."/>
            <person name="Ritchie M.E."/>
            <person name="Jex A.R."/>
            <person name="Gazzola D."/>
            <person name="Li H."/>
            <person name="Toshio Fujiwara R."/>
            <person name="Zhan B."/>
            <person name="Aroian R.V."/>
            <person name="Pafco B."/>
            <person name="Schwarz E.M."/>
        </authorList>
    </citation>
    <scope>NUCLEOTIDE SEQUENCE [LARGE SCALE GENOMIC DNA]</scope>
    <source>
        <strain evidence="1 2">Aroian</strain>
        <tissue evidence="1">Whole animal</tissue>
    </source>
</reference>
<sequence length="76" mass="8850">MAPTLTRARSLQANLFLDSLSFKYNTYVYYIIIEEFVEVQLTIHETLETSIYTSIPKNLFIQISLILFAVTDRSLK</sequence>
<proteinExistence type="predicted"/>
<evidence type="ECO:0000313" key="1">
    <source>
        <dbReference type="EMBL" id="KAK6739293.1"/>
    </source>
</evidence>
<dbReference type="Proteomes" id="UP001303046">
    <property type="component" value="Unassembled WGS sequence"/>
</dbReference>
<accession>A0ABR1CNQ7</accession>
<evidence type="ECO:0000313" key="2">
    <source>
        <dbReference type="Proteomes" id="UP001303046"/>
    </source>
</evidence>
<name>A0ABR1CNQ7_NECAM</name>
<dbReference type="EMBL" id="JAVFWL010000002">
    <property type="protein sequence ID" value="KAK6739293.1"/>
    <property type="molecule type" value="Genomic_DNA"/>
</dbReference>
<comment type="caution">
    <text evidence="1">The sequence shown here is derived from an EMBL/GenBank/DDBJ whole genome shotgun (WGS) entry which is preliminary data.</text>
</comment>
<keyword evidence="2" id="KW-1185">Reference proteome</keyword>
<gene>
    <name evidence="1" type="primary">Necator_chrII.g8795</name>
    <name evidence="1" type="ORF">RB195_021000</name>
</gene>
<organism evidence="1 2">
    <name type="scientific">Necator americanus</name>
    <name type="common">Human hookworm</name>
    <dbReference type="NCBI Taxonomy" id="51031"/>
    <lineage>
        <taxon>Eukaryota</taxon>
        <taxon>Metazoa</taxon>
        <taxon>Ecdysozoa</taxon>
        <taxon>Nematoda</taxon>
        <taxon>Chromadorea</taxon>
        <taxon>Rhabditida</taxon>
        <taxon>Rhabditina</taxon>
        <taxon>Rhabditomorpha</taxon>
        <taxon>Strongyloidea</taxon>
        <taxon>Ancylostomatidae</taxon>
        <taxon>Bunostominae</taxon>
        <taxon>Necator</taxon>
    </lineage>
</organism>
<protein>
    <submittedName>
        <fullName evidence="1">Uncharacterized protein</fullName>
    </submittedName>
</protein>